<evidence type="ECO:0000313" key="1">
    <source>
        <dbReference type="EMBL" id="ODN83179.1"/>
    </source>
</evidence>
<dbReference type="EMBL" id="AWGJ01000002">
    <property type="protein sequence ID" value="ODN83179.1"/>
    <property type="molecule type" value="Genomic_DNA"/>
</dbReference>
<accession>A0A1E3I3P6</accession>
<reference evidence="1 2" key="1">
    <citation type="submission" date="2016-06" db="EMBL/GenBank/DDBJ databases">
        <title>Evolution of pathogenesis and genome organization in the Tremellales.</title>
        <authorList>
            <person name="Cuomo C."/>
            <person name="Litvintseva A."/>
            <person name="Heitman J."/>
            <person name="Chen Y."/>
            <person name="Sun S."/>
            <person name="Springer D."/>
            <person name="Dromer F."/>
            <person name="Young S."/>
            <person name="Zeng Q."/>
            <person name="Chapman S."/>
            <person name="Gujja S."/>
            <person name="Saif S."/>
            <person name="Birren B."/>
        </authorList>
    </citation>
    <scope>NUCLEOTIDE SEQUENCE [LARGE SCALE GENOMIC DNA]</scope>
    <source>
        <strain evidence="1 2">CBS 6039</strain>
    </source>
</reference>
<dbReference type="RefSeq" id="XP_018997179.1">
    <property type="nucleotide sequence ID" value="XM_019134752.1"/>
</dbReference>
<name>A0A1E3I3P6_9TREE</name>
<protein>
    <submittedName>
        <fullName evidence="1">Uncharacterized protein</fullName>
    </submittedName>
</protein>
<comment type="caution">
    <text evidence="1">The sequence shown here is derived from an EMBL/GenBank/DDBJ whole genome shotgun (WGS) entry which is preliminary data.</text>
</comment>
<organism evidence="1 2">
    <name type="scientific">Cryptococcus amylolentus CBS 6039</name>
    <dbReference type="NCBI Taxonomy" id="1295533"/>
    <lineage>
        <taxon>Eukaryota</taxon>
        <taxon>Fungi</taxon>
        <taxon>Dikarya</taxon>
        <taxon>Basidiomycota</taxon>
        <taxon>Agaricomycotina</taxon>
        <taxon>Tremellomycetes</taxon>
        <taxon>Tremellales</taxon>
        <taxon>Cryptococcaceae</taxon>
        <taxon>Cryptococcus</taxon>
    </lineage>
</organism>
<sequence>MIAPIPKSRGGSNKGPGLQALLFRRLSHSTGLSVGLESVYCCHGFQGMIVSLRGSWRGEGSKMHNHTVSCSWKPYSFGGRVEGGATNAPKQRQGLRFRLRCEDWCR</sequence>
<dbReference type="GeneID" id="30152678"/>
<dbReference type="AlphaFoldDB" id="A0A1E3I3P6"/>
<keyword evidence="2" id="KW-1185">Reference proteome</keyword>
<evidence type="ECO:0000313" key="2">
    <source>
        <dbReference type="Proteomes" id="UP000094065"/>
    </source>
</evidence>
<gene>
    <name evidence="1" type="ORF">L202_01369</name>
</gene>
<dbReference type="Proteomes" id="UP000094065">
    <property type="component" value="Unassembled WGS sequence"/>
</dbReference>
<proteinExistence type="predicted"/>